<dbReference type="Pfam" id="PF20466">
    <property type="entry name" value="MmeI_TRD"/>
    <property type="match status" value="1"/>
</dbReference>
<dbReference type="InterPro" id="IPR046816">
    <property type="entry name" value="MmeI_Mtase"/>
</dbReference>
<keyword evidence="2 10" id="KW-0489">Methyltransferase</keyword>
<dbReference type="EMBL" id="QEKV01000010">
    <property type="protein sequence ID" value="PVY89210.1"/>
    <property type="molecule type" value="Genomic_DNA"/>
</dbReference>
<dbReference type="Pfam" id="PF20465">
    <property type="entry name" value="MmeI_hel"/>
    <property type="match status" value="1"/>
</dbReference>
<evidence type="ECO:0000256" key="3">
    <source>
        <dbReference type="ARBA" id="ARBA00022679"/>
    </source>
</evidence>
<evidence type="ECO:0000259" key="6">
    <source>
        <dbReference type="Pfam" id="PF20465"/>
    </source>
</evidence>
<dbReference type="PANTHER" id="PTHR33841:SF1">
    <property type="entry name" value="DNA METHYLTRANSFERASE A"/>
    <property type="match status" value="1"/>
</dbReference>
<evidence type="ECO:0000259" key="5">
    <source>
        <dbReference type="Pfam" id="PF20464"/>
    </source>
</evidence>
<dbReference type="Pfam" id="PF20467">
    <property type="entry name" value="MmeI_C"/>
    <property type="match status" value="1"/>
</dbReference>
<dbReference type="Proteomes" id="UP000245793">
    <property type="component" value="Unassembled WGS sequence"/>
</dbReference>
<dbReference type="RefSeq" id="WP_116480500.1">
    <property type="nucleotide sequence ID" value="NZ_QEKV01000010.1"/>
</dbReference>
<dbReference type="InterPro" id="IPR046819">
    <property type="entry name" value="MmeI_hel"/>
</dbReference>
<feature type="domain" description="MmeI-like DNA-methyltransferase" evidence="9">
    <location>
        <begin position="365"/>
        <end position="621"/>
    </location>
</feature>
<keyword evidence="11" id="KW-1185">Reference proteome</keyword>
<evidence type="ECO:0000256" key="4">
    <source>
        <dbReference type="ARBA" id="ARBA00047942"/>
    </source>
</evidence>
<dbReference type="InterPro" id="IPR050953">
    <property type="entry name" value="N4_N6_ade-DNA_methylase"/>
</dbReference>
<feature type="domain" description="MmeI-like N-terminal" evidence="5">
    <location>
        <begin position="10"/>
        <end position="187"/>
    </location>
</feature>
<dbReference type="PANTHER" id="PTHR33841">
    <property type="entry name" value="DNA METHYLTRANSFERASE YEEA-RELATED"/>
    <property type="match status" value="1"/>
</dbReference>
<dbReference type="SUPFAM" id="SSF53335">
    <property type="entry name" value="S-adenosyl-L-methionine-dependent methyltransferases"/>
    <property type="match status" value="1"/>
</dbReference>
<dbReference type="AlphaFoldDB" id="A0A2U1DNE7"/>
<dbReference type="InterPro" id="IPR046820">
    <property type="entry name" value="MmeI_TRD"/>
</dbReference>
<evidence type="ECO:0000259" key="7">
    <source>
        <dbReference type="Pfam" id="PF20466"/>
    </source>
</evidence>
<proteinExistence type="predicted"/>
<name>A0A2U1DNE7_9FIRM</name>
<evidence type="ECO:0000259" key="9">
    <source>
        <dbReference type="Pfam" id="PF20473"/>
    </source>
</evidence>
<evidence type="ECO:0000256" key="2">
    <source>
        <dbReference type="ARBA" id="ARBA00022603"/>
    </source>
</evidence>
<feature type="domain" description="MmeI-like C-terminal" evidence="8">
    <location>
        <begin position="845"/>
        <end position="921"/>
    </location>
</feature>
<dbReference type="GO" id="GO:0032259">
    <property type="term" value="P:methylation"/>
    <property type="evidence" value="ECO:0007669"/>
    <property type="project" value="UniProtKB-KW"/>
</dbReference>
<dbReference type="Gene3D" id="3.40.50.150">
    <property type="entry name" value="Vaccinia Virus protein VP39"/>
    <property type="match status" value="1"/>
</dbReference>
<gene>
    <name evidence="10" type="ORF">C7381_11048</name>
</gene>
<dbReference type="InterPro" id="IPR046817">
    <property type="entry name" value="MmeI_N"/>
</dbReference>
<feature type="domain" description="MmeI-like target recognition" evidence="7">
    <location>
        <begin position="640"/>
        <end position="841"/>
    </location>
</feature>
<feature type="domain" description="MmeI-like helicase spacer" evidence="6">
    <location>
        <begin position="198"/>
        <end position="276"/>
    </location>
</feature>
<sequence length="922" mass="107282">MLTQRQQRQAAREFAKKWEGIGYEKGDSARFWLSLLNEVFGVDKPADYMRFEDQVMLDHTSFIDGFIPSTHVLIEQKSIDKDLRKGIRQSDGSILSPFQQAKRYSIELPYDDRPRWIVLSNFKEFHIYDMNKPQAEPEVVYLKDLEEDYYRLNFLVDEREQSIKKALEVSIKAGELVGVLYDALLKQYQDPEDSKTLQDLNVLCVRLVFCFYAEDAGLFGKHNMFHDYLSKFKDSPSSFRTNLIQLFKILDQKEEERDPYLSDDLLAFPYVNGGLFAKDDIIIPRVNEEIINIILDQASAGFDWSKISPTIFGGVFESTLNPETRRSGGMHYTSIENIHKLIDPLFMDELRAEFQEAVEIKTLNIKQKKLRELQDKIASLKFLDPAAGSGNFLTETYLTLRRLENEILKELYGNQIVMGQTHNPIKVSIRQFYGIEINDFAVSVARTALWIAESQMLKETEDIVNMNLDFFPLKNYPNIIEGNALRIDWEEVVPKNELNYIMGNPPFVGHQYRNKSQINDMLSVFGSSGYKKLDYVCSWFKKSAEYIEDNAIYIAFVSTNSITQGEQANLMSELFKELDLIINYAYETFVWTSEAHNKAAVHCTIIGFSRQKYQKNNKFIFNNSNQGKKVNHINNYILDAPDIILKNRSEAPKNMMKMIKGSQPTDGGGLIFSEKEHEIFIKKYPNKQYLFKRYMGADDYINNKTRYCLWLDELNPSEYRNIKEIRERLEKVSEIRKKSPTKSVRECADSPYLFTQIRQPDTDYIIVPRVSSERRKYIPIGFVSKEVIASDSTQIIPENSMYLLGILTSNVHMAWMKTICGRLKSDYRYSPFVYNNFPWPNPTSEQKERIEKTAQMILDARNLYPDSSLADLYDDLIMPPELRKAHQENDKAVMEAYGFDWRTMTESECVAELMKLYQALVK</sequence>
<dbReference type="InterPro" id="IPR046818">
    <property type="entry name" value="MmeI_C"/>
</dbReference>
<protein>
    <recommendedName>
        <fullName evidence="1">site-specific DNA-methyltransferase (adenine-specific)</fullName>
        <ecNumber evidence="1">2.1.1.72</ecNumber>
    </recommendedName>
</protein>
<accession>A0A2U1DNE7</accession>
<keyword evidence="3" id="KW-0808">Transferase</keyword>
<dbReference type="EC" id="2.1.1.72" evidence="1"/>
<dbReference type="GO" id="GO:0009007">
    <property type="term" value="F:site-specific DNA-methyltransferase (adenine-specific) activity"/>
    <property type="evidence" value="ECO:0007669"/>
    <property type="project" value="UniProtKB-EC"/>
</dbReference>
<organism evidence="10 11">
    <name type="scientific">Ezakiella coagulans</name>
    <dbReference type="NCBI Taxonomy" id="46507"/>
    <lineage>
        <taxon>Bacteria</taxon>
        <taxon>Bacillati</taxon>
        <taxon>Bacillota</taxon>
        <taxon>Tissierellia</taxon>
        <taxon>Ezakiella</taxon>
    </lineage>
</organism>
<comment type="catalytic activity">
    <reaction evidence="4">
        <text>a 2'-deoxyadenosine in DNA + S-adenosyl-L-methionine = an N(6)-methyl-2'-deoxyadenosine in DNA + S-adenosyl-L-homocysteine + H(+)</text>
        <dbReference type="Rhea" id="RHEA:15197"/>
        <dbReference type="Rhea" id="RHEA-COMP:12418"/>
        <dbReference type="Rhea" id="RHEA-COMP:12419"/>
        <dbReference type="ChEBI" id="CHEBI:15378"/>
        <dbReference type="ChEBI" id="CHEBI:57856"/>
        <dbReference type="ChEBI" id="CHEBI:59789"/>
        <dbReference type="ChEBI" id="CHEBI:90615"/>
        <dbReference type="ChEBI" id="CHEBI:90616"/>
        <dbReference type="EC" id="2.1.1.72"/>
    </reaction>
</comment>
<evidence type="ECO:0000313" key="11">
    <source>
        <dbReference type="Proteomes" id="UP000245793"/>
    </source>
</evidence>
<evidence type="ECO:0000259" key="8">
    <source>
        <dbReference type="Pfam" id="PF20467"/>
    </source>
</evidence>
<reference evidence="10 11" key="1">
    <citation type="submission" date="2018-04" db="EMBL/GenBank/DDBJ databases">
        <title>Genomic Encyclopedia of Type Strains, Phase IV (KMG-IV): sequencing the most valuable type-strain genomes for metagenomic binning, comparative biology and taxonomic classification.</title>
        <authorList>
            <person name="Goeker M."/>
        </authorList>
    </citation>
    <scope>NUCLEOTIDE SEQUENCE [LARGE SCALE GENOMIC DNA]</scope>
    <source>
        <strain evidence="10 11">DSM 20705</strain>
    </source>
</reference>
<evidence type="ECO:0000256" key="1">
    <source>
        <dbReference type="ARBA" id="ARBA00011900"/>
    </source>
</evidence>
<dbReference type="InterPro" id="IPR029063">
    <property type="entry name" value="SAM-dependent_MTases_sf"/>
</dbReference>
<comment type="caution">
    <text evidence="10">The sequence shown here is derived from an EMBL/GenBank/DDBJ whole genome shotgun (WGS) entry which is preliminary data.</text>
</comment>
<evidence type="ECO:0000313" key="10">
    <source>
        <dbReference type="EMBL" id="PVY89210.1"/>
    </source>
</evidence>
<dbReference type="Pfam" id="PF20473">
    <property type="entry name" value="MmeI_Mtase"/>
    <property type="match status" value="1"/>
</dbReference>
<dbReference type="Pfam" id="PF20464">
    <property type="entry name" value="MmeI_N"/>
    <property type="match status" value="1"/>
</dbReference>